<dbReference type="PANTHER" id="PTHR46268:SF6">
    <property type="entry name" value="UNIVERSAL STRESS PROTEIN UP12"/>
    <property type="match status" value="1"/>
</dbReference>
<comment type="caution">
    <text evidence="3">The sequence shown here is derived from an EMBL/GenBank/DDBJ whole genome shotgun (WGS) entry which is preliminary data.</text>
</comment>
<dbReference type="InterPro" id="IPR014729">
    <property type="entry name" value="Rossmann-like_a/b/a_fold"/>
</dbReference>
<reference evidence="3 4" key="1">
    <citation type="submission" date="2014-11" db="EMBL/GenBank/DDBJ databases">
        <title>Draft Genome Sequence of Brevibacterium linens AE038-8.</title>
        <authorList>
            <person name="Maizel D."/>
            <person name="Utturkar S.M."/>
            <person name="Brown S.D."/>
            <person name="Ferrero M."/>
            <person name="Rosen B.P."/>
        </authorList>
    </citation>
    <scope>NUCLEOTIDE SEQUENCE [LARGE SCALE GENOMIC DNA]</scope>
    <source>
        <strain evidence="3 4">AE038-8</strain>
    </source>
</reference>
<dbReference type="EMBL" id="JTJZ01000018">
    <property type="protein sequence ID" value="KHS52722.1"/>
    <property type="molecule type" value="Genomic_DNA"/>
</dbReference>
<dbReference type="InterPro" id="IPR006015">
    <property type="entry name" value="Universal_stress_UspA"/>
</dbReference>
<gene>
    <name evidence="3" type="ORF">AE0388_1705</name>
</gene>
<dbReference type="InterPro" id="IPR006016">
    <property type="entry name" value="UspA"/>
</dbReference>
<dbReference type="Pfam" id="PF00582">
    <property type="entry name" value="Usp"/>
    <property type="match status" value="2"/>
</dbReference>
<evidence type="ECO:0000259" key="2">
    <source>
        <dbReference type="Pfam" id="PF00582"/>
    </source>
</evidence>
<evidence type="ECO:0000313" key="3">
    <source>
        <dbReference type="EMBL" id="KHS52722.1"/>
    </source>
</evidence>
<dbReference type="Gene3D" id="3.40.50.620">
    <property type="entry name" value="HUPs"/>
    <property type="match status" value="2"/>
</dbReference>
<evidence type="ECO:0000313" key="4">
    <source>
        <dbReference type="Proteomes" id="UP000031488"/>
    </source>
</evidence>
<feature type="domain" description="UspA" evidence="2">
    <location>
        <begin position="17"/>
        <end position="152"/>
    </location>
</feature>
<organism evidence="3 4">
    <name type="scientific">Brevibacterium linens</name>
    <dbReference type="NCBI Taxonomy" id="1703"/>
    <lineage>
        <taxon>Bacteria</taxon>
        <taxon>Bacillati</taxon>
        <taxon>Actinomycetota</taxon>
        <taxon>Actinomycetes</taxon>
        <taxon>Micrococcales</taxon>
        <taxon>Brevibacteriaceae</taxon>
        <taxon>Brevibacterium</taxon>
    </lineage>
</organism>
<dbReference type="SUPFAM" id="SSF52402">
    <property type="entry name" value="Adenine nucleotide alpha hydrolases-like"/>
    <property type="match status" value="2"/>
</dbReference>
<feature type="domain" description="UspA" evidence="2">
    <location>
        <begin position="174"/>
        <end position="313"/>
    </location>
</feature>
<dbReference type="PATRIC" id="fig|1703.6.peg.1591"/>
<comment type="similarity">
    <text evidence="1">Belongs to the universal stress protein A family.</text>
</comment>
<sequence length="318" mass="33882">MYEDVTAADMRTRDLGVLVGFDGSDHARSALQFGASEALRRKTTLTVVTAYAVPVPIYPNMASLPSEPEDRARRKNAEATLDVAEKYLDDYTGDLILAVAEGNPTGTLADLSKQAQLVVVGARGRGGFIGQLLGSVAAALPAHAHCPTIVFPGTASTEADAKNEKFAEQKPGGPIVAAIDGSAQSAEVLTQAAQVAEKTSAPLSILMIMPLAEEWLYWYPDVQLQNESSLRRRGDLEKTIRADHSWLFEDHPNLEISIDVESGQAIDAITDRTTTAQLTVVGSRGRGAVRSALLGSVSRGVLNRAQGPVMIVPPRSQP</sequence>
<evidence type="ECO:0000256" key="1">
    <source>
        <dbReference type="ARBA" id="ARBA00008791"/>
    </source>
</evidence>
<protein>
    <submittedName>
        <fullName evidence="3">UspA domain-containing protein</fullName>
    </submittedName>
</protein>
<accession>A0A0B9API6</accession>
<keyword evidence="4" id="KW-1185">Reference proteome</keyword>
<dbReference type="AlphaFoldDB" id="A0A0B9API6"/>
<dbReference type="Proteomes" id="UP000031488">
    <property type="component" value="Unassembled WGS sequence"/>
</dbReference>
<name>A0A0B9API6_BRELN</name>
<proteinExistence type="inferred from homology"/>
<dbReference type="PANTHER" id="PTHR46268">
    <property type="entry name" value="STRESS RESPONSE PROTEIN NHAX"/>
    <property type="match status" value="1"/>
</dbReference>
<dbReference type="PRINTS" id="PR01438">
    <property type="entry name" value="UNVRSLSTRESS"/>
</dbReference>
<dbReference type="OrthoDB" id="267918at2"/>